<feature type="transmembrane region" description="Helical" evidence="1">
    <location>
        <begin position="154"/>
        <end position="171"/>
    </location>
</feature>
<evidence type="ECO:0000313" key="3">
    <source>
        <dbReference type="EMBL" id="ARN24063.1"/>
    </source>
</evidence>
<name>A0A1W6LIK8_9BURK</name>
<dbReference type="Pfam" id="PF01569">
    <property type="entry name" value="PAP2"/>
    <property type="match status" value="1"/>
</dbReference>
<feature type="domain" description="Phosphatidic acid phosphatase type 2/haloperoxidase" evidence="2">
    <location>
        <begin position="74"/>
        <end position="197"/>
    </location>
</feature>
<dbReference type="CDD" id="cd03396">
    <property type="entry name" value="PAP2_like_6"/>
    <property type="match status" value="1"/>
</dbReference>
<reference evidence="3 4" key="1">
    <citation type="submission" date="2016-04" db="EMBL/GenBank/DDBJ databases">
        <title>Complete genome sequence of natural rubber-degrading, novel Gram-negative bacterium, Rhizobacter gummiphilus strain NS21.</title>
        <authorList>
            <person name="Tabata M."/>
            <person name="Kasai D."/>
            <person name="Fukuda M."/>
        </authorList>
    </citation>
    <scope>NUCLEOTIDE SEQUENCE [LARGE SCALE GENOMIC DNA]</scope>
    <source>
        <strain evidence="3 4">NS21</strain>
    </source>
</reference>
<proteinExistence type="predicted"/>
<dbReference type="InterPro" id="IPR000326">
    <property type="entry name" value="PAP2/HPO"/>
</dbReference>
<feature type="transmembrane region" description="Helical" evidence="1">
    <location>
        <begin position="183"/>
        <end position="201"/>
    </location>
</feature>
<dbReference type="InterPro" id="IPR036938">
    <property type="entry name" value="PAP2/HPO_sf"/>
</dbReference>
<dbReference type="KEGG" id="rgu:A4W93_26060"/>
<protein>
    <submittedName>
        <fullName evidence="3">Phosphatidic acid phosphatase</fullName>
    </submittedName>
</protein>
<keyword evidence="4" id="KW-1185">Reference proteome</keyword>
<evidence type="ECO:0000256" key="1">
    <source>
        <dbReference type="SAM" id="Phobius"/>
    </source>
</evidence>
<dbReference type="AlphaFoldDB" id="A0A1W6LIK8"/>
<dbReference type="Proteomes" id="UP000193427">
    <property type="component" value="Chromosome"/>
</dbReference>
<sequence length="206" mass="22423">MLAVVLAWDASGLDMAAASLFGSRHGFPWRDHWVLADLLHEGGRLASWLVAVVLCIGVWWPFGVLRRISLSRRLQLVVSAFVAATVVSLVKSSSATSCPWDMQDFGGVAHLVPHWRGWSVTDGGSGHCFPAGHASSGFSFLGGWFVFRAWPRVAQLWLAAAAGAGLLFGLAQQMRGAHFMSHTLWTGWLCWVVAWGVDAAWPEVRA</sequence>
<evidence type="ECO:0000259" key="2">
    <source>
        <dbReference type="Pfam" id="PF01569"/>
    </source>
</evidence>
<dbReference type="SUPFAM" id="SSF48317">
    <property type="entry name" value="Acid phosphatase/Vanadium-dependent haloperoxidase"/>
    <property type="match status" value="1"/>
</dbReference>
<feature type="transmembrane region" description="Helical" evidence="1">
    <location>
        <begin position="74"/>
        <end position="90"/>
    </location>
</feature>
<keyword evidence="1" id="KW-0472">Membrane</keyword>
<gene>
    <name evidence="3" type="ORF">A4W93_26060</name>
</gene>
<accession>A0A1W6LIK8</accession>
<organism evidence="3 4">
    <name type="scientific">Piscinibacter gummiphilus</name>
    <dbReference type="NCBI Taxonomy" id="946333"/>
    <lineage>
        <taxon>Bacteria</taxon>
        <taxon>Pseudomonadati</taxon>
        <taxon>Pseudomonadota</taxon>
        <taxon>Betaproteobacteria</taxon>
        <taxon>Burkholderiales</taxon>
        <taxon>Sphaerotilaceae</taxon>
        <taxon>Piscinibacter</taxon>
    </lineage>
</organism>
<keyword evidence="1" id="KW-1133">Transmembrane helix</keyword>
<evidence type="ECO:0000313" key="4">
    <source>
        <dbReference type="Proteomes" id="UP000193427"/>
    </source>
</evidence>
<keyword evidence="1" id="KW-0812">Transmembrane</keyword>
<dbReference type="STRING" id="946333.A4W93_26060"/>
<dbReference type="EMBL" id="CP015118">
    <property type="protein sequence ID" value="ARN24063.1"/>
    <property type="molecule type" value="Genomic_DNA"/>
</dbReference>
<feature type="transmembrane region" description="Helical" evidence="1">
    <location>
        <begin position="42"/>
        <end position="62"/>
    </location>
</feature>